<keyword evidence="2" id="KW-0288">FMN</keyword>
<dbReference type="Gene3D" id="3.20.20.30">
    <property type="entry name" value="Luciferase-like domain"/>
    <property type="match status" value="1"/>
</dbReference>
<dbReference type="AlphaFoldDB" id="A0A511MAC4"/>
<keyword evidence="3" id="KW-0560">Oxidoreductase</keyword>
<accession>A0A511MAC4</accession>
<gene>
    <name evidence="6" type="ORF">NN4_16560</name>
</gene>
<dbReference type="GO" id="GO:0046306">
    <property type="term" value="P:alkanesulfonate catabolic process"/>
    <property type="evidence" value="ECO:0007669"/>
    <property type="project" value="TreeGrafter"/>
</dbReference>
<evidence type="ECO:0000259" key="5">
    <source>
        <dbReference type="Pfam" id="PF00296"/>
    </source>
</evidence>
<evidence type="ECO:0000256" key="4">
    <source>
        <dbReference type="ARBA" id="ARBA00023033"/>
    </source>
</evidence>
<dbReference type="SUPFAM" id="SSF51679">
    <property type="entry name" value="Bacterial luciferase-like"/>
    <property type="match status" value="1"/>
</dbReference>
<proteinExistence type="predicted"/>
<feature type="domain" description="Luciferase-like" evidence="5">
    <location>
        <begin position="5"/>
        <end position="237"/>
    </location>
</feature>
<dbReference type="Proteomes" id="UP000321424">
    <property type="component" value="Unassembled WGS sequence"/>
</dbReference>
<sequence length="268" mass="28187">MTIEIGVILPTSTPDPTQPILGDVRASARFAEELGLDSIWSTDHLVASAPMLDSTVTLATAAAVTERVSIGFNVMLLALRPVAWAAKQISTLQQLSGNRLVVGVGTGNPAHGDIGWRAAGASYADRGRRTDEALRVLPGLVTGQPTVLDEGLEVTLAPGSVLPPVLVAGNSVRARRRAATYADGWITIQSDLEQLTKDIAELQEFAAQRDRAPLSVAAVVPGLPSDVDEAAARLSAFAARGVGRAILVPTGPEWQRDYEFAAKVRAAL</sequence>
<keyword evidence="4" id="KW-0503">Monooxygenase</keyword>
<dbReference type="GO" id="GO:0008726">
    <property type="term" value="F:alkanesulfonate monooxygenase activity"/>
    <property type="evidence" value="ECO:0007669"/>
    <property type="project" value="TreeGrafter"/>
</dbReference>
<keyword evidence="7" id="KW-1185">Reference proteome</keyword>
<protein>
    <recommendedName>
        <fullName evidence="5">Luciferase-like domain-containing protein</fullName>
    </recommendedName>
</protein>
<evidence type="ECO:0000313" key="7">
    <source>
        <dbReference type="Proteomes" id="UP000321424"/>
    </source>
</evidence>
<evidence type="ECO:0000256" key="3">
    <source>
        <dbReference type="ARBA" id="ARBA00023002"/>
    </source>
</evidence>
<dbReference type="EMBL" id="BJXA01000007">
    <property type="protein sequence ID" value="GEM37137.1"/>
    <property type="molecule type" value="Genomic_DNA"/>
</dbReference>
<evidence type="ECO:0000313" key="6">
    <source>
        <dbReference type="EMBL" id="GEM37137.1"/>
    </source>
</evidence>
<dbReference type="RefSeq" id="WP_147129329.1">
    <property type="nucleotide sequence ID" value="NZ_BJXA01000007.1"/>
</dbReference>
<dbReference type="Pfam" id="PF00296">
    <property type="entry name" value="Bac_luciferase"/>
    <property type="match status" value="1"/>
</dbReference>
<dbReference type="InterPro" id="IPR050172">
    <property type="entry name" value="SsuD_RutA_monooxygenase"/>
</dbReference>
<dbReference type="PANTHER" id="PTHR42847">
    <property type="entry name" value="ALKANESULFONATE MONOOXYGENASE"/>
    <property type="match status" value="1"/>
</dbReference>
<reference evidence="6 7" key="1">
    <citation type="submission" date="2019-07" db="EMBL/GenBank/DDBJ databases">
        <title>Whole genome shotgun sequence of Nocardia ninae NBRC 108245.</title>
        <authorList>
            <person name="Hosoyama A."/>
            <person name="Uohara A."/>
            <person name="Ohji S."/>
            <person name="Ichikawa N."/>
        </authorList>
    </citation>
    <scope>NUCLEOTIDE SEQUENCE [LARGE SCALE GENOMIC DNA]</scope>
    <source>
        <strain evidence="6 7">NBRC 108245</strain>
    </source>
</reference>
<dbReference type="PANTHER" id="PTHR42847:SF4">
    <property type="entry name" value="ALKANESULFONATE MONOOXYGENASE-RELATED"/>
    <property type="match status" value="1"/>
</dbReference>
<keyword evidence="1" id="KW-0285">Flavoprotein</keyword>
<dbReference type="InterPro" id="IPR011251">
    <property type="entry name" value="Luciferase-like_dom"/>
</dbReference>
<dbReference type="InterPro" id="IPR036661">
    <property type="entry name" value="Luciferase-like_sf"/>
</dbReference>
<organism evidence="6 7">
    <name type="scientific">Nocardia ninae NBRC 108245</name>
    <dbReference type="NCBI Taxonomy" id="1210091"/>
    <lineage>
        <taxon>Bacteria</taxon>
        <taxon>Bacillati</taxon>
        <taxon>Actinomycetota</taxon>
        <taxon>Actinomycetes</taxon>
        <taxon>Mycobacteriales</taxon>
        <taxon>Nocardiaceae</taxon>
        <taxon>Nocardia</taxon>
    </lineage>
</organism>
<comment type="caution">
    <text evidence="6">The sequence shown here is derived from an EMBL/GenBank/DDBJ whole genome shotgun (WGS) entry which is preliminary data.</text>
</comment>
<evidence type="ECO:0000256" key="1">
    <source>
        <dbReference type="ARBA" id="ARBA00022630"/>
    </source>
</evidence>
<evidence type="ECO:0000256" key="2">
    <source>
        <dbReference type="ARBA" id="ARBA00022643"/>
    </source>
</evidence>
<name>A0A511MAC4_9NOCA</name>
<dbReference type="OrthoDB" id="4566556at2"/>